<keyword evidence="3" id="KW-1185">Reference proteome</keyword>
<dbReference type="InterPro" id="IPR053137">
    <property type="entry name" value="NLR-like"/>
</dbReference>
<dbReference type="Pfam" id="PF00931">
    <property type="entry name" value="NB-ARC"/>
    <property type="match status" value="1"/>
</dbReference>
<evidence type="ECO:0000313" key="3">
    <source>
        <dbReference type="Proteomes" id="UP000660745"/>
    </source>
</evidence>
<protein>
    <submittedName>
        <fullName evidence="2">Tetratricopeptide repeat protein</fullName>
    </submittedName>
</protein>
<dbReference type="SUPFAM" id="SSF52540">
    <property type="entry name" value="P-loop containing nucleoside triphosphate hydrolases"/>
    <property type="match status" value="1"/>
</dbReference>
<dbReference type="InterPro" id="IPR002182">
    <property type="entry name" value="NB-ARC"/>
</dbReference>
<dbReference type="Gene3D" id="3.40.50.300">
    <property type="entry name" value="P-loop containing nucleotide triphosphate hydrolases"/>
    <property type="match status" value="1"/>
</dbReference>
<dbReference type="Proteomes" id="UP000660745">
    <property type="component" value="Unassembled WGS sequence"/>
</dbReference>
<name>A0A918AEC3_9ACTN</name>
<dbReference type="EMBL" id="BMNK01000016">
    <property type="protein sequence ID" value="GGP14254.1"/>
    <property type="molecule type" value="Genomic_DNA"/>
</dbReference>
<evidence type="ECO:0000259" key="1">
    <source>
        <dbReference type="Pfam" id="PF00931"/>
    </source>
</evidence>
<dbReference type="AlphaFoldDB" id="A0A918AEC3"/>
<accession>A0A918AEC3</accession>
<dbReference type="InterPro" id="IPR011990">
    <property type="entry name" value="TPR-like_helical_dom_sf"/>
</dbReference>
<dbReference type="InterPro" id="IPR027417">
    <property type="entry name" value="P-loop_NTPase"/>
</dbReference>
<dbReference type="PANTHER" id="PTHR46082">
    <property type="entry name" value="ATP/GTP-BINDING PROTEIN-RELATED"/>
    <property type="match status" value="1"/>
</dbReference>
<dbReference type="GO" id="GO:0043531">
    <property type="term" value="F:ADP binding"/>
    <property type="evidence" value="ECO:0007669"/>
    <property type="project" value="InterPro"/>
</dbReference>
<dbReference type="Gene3D" id="1.25.40.10">
    <property type="entry name" value="Tetratricopeptide repeat domain"/>
    <property type="match status" value="3"/>
</dbReference>
<dbReference type="Pfam" id="PF13374">
    <property type="entry name" value="TPR_10"/>
    <property type="match status" value="4"/>
</dbReference>
<feature type="domain" description="NB-ARC" evidence="1">
    <location>
        <begin position="32"/>
        <end position="149"/>
    </location>
</feature>
<dbReference type="PRINTS" id="PR00364">
    <property type="entry name" value="DISEASERSIST"/>
</dbReference>
<sequence>MRVGDVPLLASAFQSRPGLHDRIDRAWAGRTSVVLSGGGGVGKSQLAAARAHQALAAGTEVVVWVNAADVAQVVTGYAAAALRVRADGARGQDAESDARAFRNWLAATSRSWLVVLDDVADMESVEPWWPPSSPTQDGRVLATSRRRDALLSGGGRAVVDVGTYAPDEAIAYLRDRFTDAPHLLDAQAPDLLRELGHLPLALSHAGAYMINEDVPCEPYLRLFTDQRSRLEALLPPEADTEGYGRPVAPALLLALDAVQRRDPVGVAAPTLCLTAHLDPVGHPSSLWADAAVTSYLSAHRGMPSDPVTAEQAWSVLRLLHHYSLITFDSQDGARAVRMHALTARAARESAPANLIAAAVPAAADALAAIWPESDHTDFDLTAVLRANAAALAAVAGALLWRRDDHPVLGRAGESLLAAGLYTAAVSYFERLAAEAGRLLGDEHAETLETRSALATAYRLAERLEEAISGGERAATDAERLLGDDHPTTVRAYANLANSYALAGHTVEAIAIGERVVTDRERVLGEGHPTTVESRVGLAGYYHEAGRTEEAIVVAERAVADAERLLGDDDPVTLVARGVLAALRLATGHVDDVIVDGERLVADAERNLGTGHPDTRRIRDTLADAYRASGRLDHAIDVGRLNVTETERLLGEDHPDTVMARIELAARYWDAGRAEEAMVLARRLVNSDDPDGLSAYAGLTLFYEKTGQAEEARTLRRVVADVGRVLGEDRSEAIGVEEKVALLERAAADLGRLLGEDHSHTVTVRGGIGFVLVEAGRLQEAIPLLERVAADTERLFGIQEAIEDFINVAAAYSRVDRTEEAITLLKRVVADADRILGPHHPDTHEARAALAICYRKVWRIGSSIAVLSRMAVAAARARLDGPRTRKPRE</sequence>
<dbReference type="SUPFAM" id="SSF48452">
    <property type="entry name" value="TPR-like"/>
    <property type="match status" value="4"/>
</dbReference>
<proteinExistence type="predicted"/>
<comment type="caution">
    <text evidence="2">The sequence shown here is derived from an EMBL/GenBank/DDBJ whole genome shotgun (WGS) entry which is preliminary data.</text>
</comment>
<dbReference type="Pfam" id="PF13424">
    <property type="entry name" value="TPR_12"/>
    <property type="match status" value="1"/>
</dbReference>
<evidence type="ECO:0000313" key="2">
    <source>
        <dbReference type="EMBL" id="GGP14254.1"/>
    </source>
</evidence>
<dbReference type="PANTHER" id="PTHR46082:SF6">
    <property type="entry name" value="AAA+ ATPASE DOMAIN-CONTAINING PROTEIN-RELATED"/>
    <property type="match status" value="1"/>
</dbReference>
<reference evidence="2" key="2">
    <citation type="submission" date="2020-09" db="EMBL/GenBank/DDBJ databases">
        <authorList>
            <person name="Sun Q."/>
            <person name="Zhou Y."/>
        </authorList>
    </citation>
    <scope>NUCLEOTIDE SEQUENCE</scope>
    <source>
        <strain evidence="2">CGMCC 4.7430</strain>
    </source>
</reference>
<organism evidence="2 3">
    <name type="scientific">Nonomuraea glycinis</name>
    <dbReference type="NCBI Taxonomy" id="2047744"/>
    <lineage>
        <taxon>Bacteria</taxon>
        <taxon>Bacillati</taxon>
        <taxon>Actinomycetota</taxon>
        <taxon>Actinomycetes</taxon>
        <taxon>Streptosporangiales</taxon>
        <taxon>Streptosporangiaceae</taxon>
        <taxon>Nonomuraea</taxon>
    </lineage>
</organism>
<gene>
    <name evidence="2" type="ORF">GCM10012278_69270</name>
</gene>
<reference evidence="2" key="1">
    <citation type="journal article" date="2014" name="Int. J. Syst. Evol. Microbiol.">
        <title>Complete genome sequence of Corynebacterium casei LMG S-19264T (=DSM 44701T), isolated from a smear-ripened cheese.</title>
        <authorList>
            <consortium name="US DOE Joint Genome Institute (JGI-PGF)"/>
            <person name="Walter F."/>
            <person name="Albersmeier A."/>
            <person name="Kalinowski J."/>
            <person name="Ruckert C."/>
        </authorList>
    </citation>
    <scope>NUCLEOTIDE SEQUENCE</scope>
    <source>
        <strain evidence="2">CGMCC 4.7430</strain>
    </source>
</reference>